<evidence type="ECO:0000313" key="1">
    <source>
        <dbReference type="EMBL" id="GAI76288.1"/>
    </source>
</evidence>
<dbReference type="AlphaFoldDB" id="X1R6V6"/>
<reference evidence="1" key="1">
    <citation type="journal article" date="2014" name="Front. Microbiol.">
        <title>High frequency of phylogenetically diverse reductive dehalogenase-homologous genes in deep subseafloor sedimentary metagenomes.</title>
        <authorList>
            <person name="Kawai M."/>
            <person name="Futagami T."/>
            <person name="Toyoda A."/>
            <person name="Takaki Y."/>
            <person name="Nishi S."/>
            <person name="Hori S."/>
            <person name="Arai W."/>
            <person name="Tsubouchi T."/>
            <person name="Morono Y."/>
            <person name="Uchiyama I."/>
            <person name="Ito T."/>
            <person name="Fujiyama A."/>
            <person name="Inagaki F."/>
            <person name="Takami H."/>
        </authorList>
    </citation>
    <scope>NUCLEOTIDE SEQUENCE</scope>
    <source>
        <strain evidence="1">Expedition CK06-06</strain>
    </source>
</reference>
<gene>
    <name evidence="1" type="ORF">S12H4_11500</name>
</gene>
<protein>
    <submittedName>
        <fullName evidence="1">Uncharacterized protein</fullName>
    </submittedName>
</protein>
<dbReference type="EMBL" id="BARW01005177">
    <property type="protein sequence ID" value="GAI76288.1"/>
    <property type="molecule type" value="Genomic_DNA"/>
</dbReference>
<proteinExistence type="predicted"/>
<accession>X1R6V6</accession>
<name>X1R6V6_9ZZZZ</name>
<organism evidence="1">
    <name type="scientific">marine sediment metagenome</name>
    <dbReference type="NCBI Taxonomy" id="412755"/>
    <lineage>
        <taxon>unclassified sequences</taxon>
        <taxon>metagenomes</taxon>
        <taxon>ecological metagenomes</taxon>
    </lineage>
</organism>
<sequence>MQSEQETRELAEELKKLTGFIADFGTDDELHSKDVQYACNITDALYWVLRETQTVRFRSSDYLNLDKLKLMARTIETRTGEKPTNYR</sequence>
<comment type="caution">
    <text evidence="1">The sequence shown here is derived from an EMBL/GenBank/DDBJ whole genome shotgun (WGS) entry which is preliminary data.</text>
</comment>